<organism evidence="16 17">
    <name type="scientific">Caenorhabditis remanei</name>
    <name type="common">Caenorhabditis vulgaris</name>
    <dbReference type="NCBI Taxonomy" id="31234"/>
    <lineage>
        <taxon>Eukaryota</taxon>
        <taxon>Metazoa</taxon>
        <taxon>Ecdysozoa</taxon>
        <taxon>Nematoda</taxon>
        <taxon>Chromadorea</taxon>
        <taxon>Rhabditida</taxon>
        <taxon>Rhabditina</taxon>
        <taxon>Rhabditomorpha</taxon>
        <taxon>Rhabditoidea</taxon>
        <taxon>Rhabditidae</taxon>
        <taxon>Peloderinae</taxon>
        <taxon>Caenorhabditis</taxon>
    </lineage>
</organism>
<accession>A0A6A5HTJ3</accession>
<dbReference type="AlphaFoldDB" id="A0A6A5HTJ3"/>
<dbReference type="EC" id="3.5.1.52" evidence="5"/>
<keyword evidence="7" id="KW-0963">Cytoplasm</keyword>
<evidence type="ECO:0000256" key="3">
    <source>
        <dbReference type="ARBA" id="ARBA00004496"/>
    </source>
</evidence>
<dbReference type="Gene3D" id="2.60.120.1020">
    <property type="entry name" value="Peptide N glycanase, PAW domain"/>
    <property type="match status" value="1"/>
</dbReference>
<name>A0A6A5HTJ3_CAERE</name>
<evidence type="ECO:0000313" key="16">
    <source>
        <dbReference type="EMBL" id="KAF1771540.1"/>
    </source>
</evidence>
<dbReference type="PRINTS" id="PR00421">
    <property type="entry name" value="THIOREDOXIN"/>
</dbReference>
<dbReference type="EMBL" id="WUAV01000001">
    <property type="protein sequence ID" value="KAF1771540.1"/>
    <property type="molecule type" value="Genomic_DNA"/>
</dbReference>
<dbReference type="PROSITE" id="PS51352">
    <property type="entry name" value="THIOREDOXIN_2"/>
    <property type="match status" value="1"/>
</dbReference>
<evidence type="ECO:0000256" key="5">
    <source>
        <dbReference type="ARBA" id="ARBA00012158"/>
    </source>
</evidence>
<dbReference type="InterPro" id="IPR006588">
    <property type="entry name" value="Peptide_N_glycanase_PAW_dom"/>
</dbReference>
<dbReference type="SUPFAM" id="SSF49785">
    <property type="entry name" value="Galactose-binding domain-like"/>
    <property type="match status" value="1"/>
</dbReference>
<dbReference type="CDD" id="cd02947">
    <property type="entry name" value="TRX_family"/>
    <property type="match status" value="1"/>
</dbReference>
<feature type="compositionally biased region" description="Basic and acidic residues" evidence="13">
    <location>
        <begin position="410"/>
        <end position="429"/>
    </location>
</feature>
<dbReference type="Gene3D" id="2.20.25.10">
    <property type="match status" value="1"/>
</dbReference>
<keyword evidence="10" id="KW-0862">Zinc</keyword>
<dbReference type="Proteomes" id="UP000483820">
    <property type="component" value="Chromosome I"/>
</dbReference>
<dbReference type="Gene3D" id="3.10.620.30">
    <property type="match status" value="1"/>
</dbReference>
<dbReference type="GeneID" id="9810346"/>
<dbReference type="GO" id="GO:0005634">
    <property type="term" value="C:nucleus"/>
    <property type="evidence" value="ECO:0007669"/>
    <property type="project" value="TreeGrafter"/>
</dbReference>
<comment type="catalytic activity">
    <reaction evidence="1">
        <text>Hydrolysis of an N(4)-(acetyl-beta-D-glucosaminyl)asparagine residue in which the glucosamine residue may be further glycosylated, to yield a (substituted) N-acetyl-beta-D-glucosaminylamine and a peptide containing an aspartate residue.</text>
        <dbReference type="EC" id="3.5.1.52"/>
    </reaction>
</comment>
<comment type="cofactor">
    <cofactor evidence="2">
        <name>Zn(2+)</name>
        <dbReference type="ChEBI" id="CHEBI:29105"/>
    </cofactor>
</comment>
<evidence type="ECO:0000256" key="8">
    <source>
        <dbReference type="ARBA" id="ARBA00022723"/>
    </source>
</evidence>
<reference evidence="16 17" key="1">
    <citation type="submission" date="2019-12" db="EMBL/GenBank/DDBJ databases">
        <title>Chromosome-level assembly of the Caenorhabditis remanei genome.</title>
        <authorList>
            <person name="Teterina A.A."/>
            <person name="Willis J.H."/>
            <person name="Phillips P.C."/>
        </authorList>
    </citation>
    <scope>NUCLEOTIDE SEQUENCE [LARGE SCALE GENOMIC DNA]</scope>
    <source>
        <strain evidence="16 17">PX506</strain>
        <tissue evidence="16">Whole organism</tissue>
    </source>
</reference>
<dbReference type="Gene3D" id="3.40.30.10">
    <property type="entry name" value="Glutaredoxin"/>
    <property type="match status" value="1"/>
</dbReference>
<comment type="similarity">
    <text evidence="4 12">Belongs to the transglutaminase-like superfamily. PNGase family.</text>
</comment>
<dbReference type="InterPro" id="IPR017937">
    <property type="entry name" value="Thioredoxin_CS"/>
</dbReference>
<dbReference type="SMART" id="SM00460">
    <property type="entry name" value="TGc"/>
    <property type="match status" value="1"/>
</dbReference>
<evidence type="ECO:0000256" key="12">
    <source>
        <dbReference type="PROSITE-ProRule" id="PRU00731"/>
    </source>
</evidence>
<feature type="domain" description="PAW" evidence="15">
    <location>
        <begin position="411"/>
        <end position="616"/>
    </location>
</feature>
<gene>
    <name evidence="16" type="ORF">GCK72_003367</name>
</gene>
<dbReference type="PANTHER" id="PTHR12143">
    <property type="entry name" value="PEPTIDE N-GLYCANASE PNGASE -RELATED"/>
    <property type="match status" value="1"/>
</dbReference>
<keyword evidence="9" id="KW-0378">Hydrolase</keyword>
<dbReference type="InterPro" id="IPR036249">
    <property type="entry name" value="Thioredoxin-like_sf"/>
</dbReference>
<dbReference type="InterPro" id="IPR013766">
    <property type="entry name" value="Thioredoxin_domain"/>
</dbReference>
<evidence type="ECO:0000256" key="7">
    <source>
        <dbReference type="ARBA" id="ARBA00022490"/>
    </source>
</evidence>
<dbReference type="Pfam" id="PF01841">
    <property type="entry name" value="Transglut_core"/>
    <property type="match status" value="1"/>
</dbReference>
<evidence type="ECO:0000256" key="9">
    <source>
        <dbReference type="ARBA" id="ARBA00022801"/>
    </source>
</evidence>
<dbReference type="GO" id="GO:0046872">
    <property type="term" value="F:metal ion binding"/>
    <property type="evidence" value="ECO:0007669"/>
    <property type="project" value="UniProtKB-KW"/>
</dbReference>
<evidence type="ECO:0000256" key="6">
    <source>
        <dbReference type="ARBA" id="ARBA00018546"/>
    </source>
</evidence>
<keyword evidence="8" id="KW-0479">Metal-binding</keyword>
<dbReference type="InterPro" id="IPR002931">
    <property type="entry name" value="Transglutaminase-like"/>
</dbReference>
<evidence type="ECO:0000256" key="1">
    <source>
        <dbReference type="ARBA" id="ARBA00001650"/>
    </source>
</evidence>
<evidence type="ECO:0000313" key="17">
    <source>
        <dbReference type="Proteomes" id="UP000483820"/>
    </source>
</evidence>
<dbReference type="GO" id="GO:0005829">
    <property type="term" value="C:cytosol"/>
    <property type="evidence" value="ECO:0007669"/>
    <property type="project" value="TreeGrafter"/>
</dbReference>
<dbReference type="Pfam" id="PF04721">
    <property type="entry name" value="PAW"/>
    <property type="match status" value="1"/>
</dbReference>
<evidence type="ECO:0000259" key="15">
    <source>
        <dbReference type="PROSITE" id="PS51398"/>
    </source>
</evidence>
<evidence type="ECO:0000256" key="11">
    <source>
        <dbReference type="ARBA" id="ARBA00032901"/>
    </source>
</evidence>
<dbReference type="SUPFAM" id="SSF54001">
    <property type="entry name" value="Cysteine proteinases"/>
    <property type="match status" value="1"/>
</dbReference>
<dbReference type="SUPFAM" id="SSF52833">
    <property type="entry name" value="Thioredoxin-like"/>
    <property type="match status" value="1"/>
</dbReference>
<dbReference type="CTD" id="9810346"/>
<evidence type="ECO:0000256" key="10">
    <source>
        <dbReference type="ARBA" id="ARBA00022833"/>
    </source>
</evidence>
<dbReference type="PROSITE" id="PS00194">
    <property type="entry name" value="THIOREDOXIN_1"/>
    <property type="match status" value="1"/>
</dbReference>
<evidence type="ECO:0000259" key="14">
    <source>
        <dbReference type="PROSITE" id="PS51352"/>
    </source>
</evidence>
<dbReference type="PANTHER" id="PTHR12143:SF19">
    <property type="entry name" value="PEPTIDE-N(4)-(N-ACETYL-BETA-GLUCOSAMINYL)ASPARAGINE AMIDASE"/>
    <property type="match status" value="1"/>
</dbReference>
<dbReference type="GO" id="GO:0000224">
    <property type="term" value="F:peptide-N4-(N-acetyl-beta-glucosaminyl)asparagine amidase activity"/>
    <property type="evidence" value="ECO:0007669"/>
    <property type="project" value="UniProtKB-EC"/>
</dbReference>
<dbReference type="InterPro" id="IPR008979">
    <property type="entry name" value="Galactose-bd-like_sf"/>
</dbReference>
<dbReference type="InterPro" id="IPR038680">
    <property type="entry name" value="PAW_sf"/>
</dbReference>
<dbReference type="GO" id="GO:0006516">
    <property type="term" value="P:glycoprotein catabolic process"/>
    <property type="evidence" value="ECO:0007669"/>
    <property type="project" value="InterPro"/>
</dbReference>
<dbReference type="PROSITE" id="PS51398">
    <property type="entry name" value="PAW"/>
    <property type="match status" value="1"/>
</dbReference>
<dbReference type="SMART" id="SM00613">
    <property type="entry name" value="PAW"/>
    <property type="match status" value="1"/>
</dbReference>
<evidence type="ECO:0000256" key="2">
    <source>
        <dbReference type="ARBA" id="ARBA00001947"/>
    </source>
</evidence>
<dbReference type="InterPro" id="IPR038765">
    <property type="entry name" value="Papain-like_cys_pep_sf"/>
</dbReference>
<protein>
    <recommendedName>
        <fullName evidence="6">Peptide-N(4)-(N-acetyl-beta-glucosaminyl)asparagine amidase</fullName>
        <ecNumber evidence="5">3.5.1.52</ecNumber>
    </recommendedName>
    <alternativeName>
        <fullName evidence="11">Peptide:N-glycanase</fullName>
    </alternativeName>
</protein>
<dbReference type="RefSeq" id="XP_053592653.1">
    <property type="nucleotide sequence ID" value="XM_053724008.1"/>
</dbReference>
<evidence type="ECO:0000256" key="13">
    <source>
        <dbReference type="SAM" id="MobiDB-lite"/>
    </source>
</evidence>
<feature type="domain" description="Thioredoxin" evidence="14">
    <location>
        <begin position="1"/>
        <end position="152"/>
    </location>
</feature>
<comment type="subcellular location">
    <subcellularLocation>
        <location evidence="3">Cytoplasm</location>
    </subcellularLocation>
</comment>
<dbReference type="InterPro" id="IPR050883">
    <property type="entry name" value="PNGase"/>
</dbReference>
<dbReference type="Pfam" id="PF00085">
    <property type="entry name" value="Thioredoxin"/>
    <property type="match status" value="1"/>
</dbReference>
<sequence length="616" mass="70506">MPVNEITSAAEFDRILERADANRLILVDFFADWCGPCRAIAPIIDEYSSQYPNATFLKVNGDIVRELITRYRVNAYPTFIFFKNRQQIELIRGGNRAAIVSTIQKHYSATPANPNAATDDEKKFLEQFVRYTGIRTAHTDEVYKALARSVMPEELVEKMANGGDEKSRFLQFLNTKHFPDLLEWFKTQFFTWFDRPECPNCYLKCMTDGLSGTPTKEEKDDGDANRVEVFICIGCNTEMRFPRYNNPAKLLQTRTGRCGEWANCFGLLLSAIGFESRFVLDTTDHVWNEVFIKKENRWIHVDPCENTMDRPLLYTRGWGKQLRYCIGYGIDHVADVTWRYVYDSKNTRSLRTEVRPAVLENFLSKLNARQMDGQTEERKKELSIRRMCELMEMMAVEKRNKEIGWEKLGDDLGGRTTGPEEWRRARGEAGTDSAPSAAPKVLGEPIKLVNSNENCFEFSYDVNRDVYSQSPEAGFISQAFECDNLKRVVETDWNFVYLCRQDGQKDGNISWYFDLESLITPTTKTIEKVEIRVAGIQKFEKAHVMVIACLGDTCMRVPKSGILTIDAPKAGVLKISATLSGGEGSIAFQQAQLFRTELKKDTNEQTDSLTVKVWTK</sequence>
<comment type="caution">
    <text evidence="16">The sequence shown here is derived from an EMBL/GenBank/DDBJ whole genome shotgun (WGS) entry which is preliminary data.</text>
</comment>
<feature type="region of interest" description="Disordered" evidence="13">
    <location>
        <begin position="410"/>
        <end position="437"/>
    </location>
</feature>
<evidence type="ECO:0000256" key="4">
    <source>
        <dbReference type="ARBA" id="ARBA00009390"/>
    </source>
</evidence>
<dbReference type="KEGG" id="crq:GCK72_003367"/>
<proteinExistence type="inferred from homology"/>